<keyword evidence="1" id="KW-0472">Membrane</keyword>
<dbReference type="Proteomes" id="UP000253908">
    <property type="component" value="Chromosome"/>
</dbReference>
<keyword evidence="1" id="KW-1133">Transmembrane helix</keyword>
<dbReference type="RefSeq" id="WP_114916072.1">
    <property type="nucleotide sequence ID" value="NZ_CP024848.1"/>
</dbReference>
<feature type="transmembrane region" description="Helical" evidence="1">
    <location>
        <begin position="82"/>
        <end position="100"/>
    </location>
</feature>
<evidence type="ECO:0000256" key="1">
    <source>
        <dbReference type="SAM" id="Phobius"/>
    </source>
</evidence>
<dbReference type="KEGG" id="ocn:CUC15_07535"/>
<keyword evidence="1" id="KW-0812">Transmembrane</keyword>
<dbReference type="CDD" id="cd00600">
    <property type="entry name" value="Sm_like"/>
    <property type="match status" value="1"/>
</dbReference>
<dbReference type="AlphaFoldDB" id="A0A345PFJ5"/>
<evidence type="ECO:0000313" key="3">
    <source>
        <dbReference type="Proteomes" id="UP000253908"/>
    </source>
</evidence>
<dbReference type="OrthoDB" id="2943863at2"/>
<gene>
    <name evidence="2" type="ORF">CUC15_07535</name>
</gene>
<proteinExistence type="predicted"/>
<keyword evidence="3" id="KW-1185">Reference proteome</keyword>
<evidence type="ECO:0000313" key="2">
    <source>
        <dbReference type="EMBL" id="AXI08775.1"/>
    </source>
</evidence>
<accession>A0A345PFJ5</accession>
<reference evidence="3" key="1">
    <citation type="submission" date="2017-11" db="EMBL/GenBank/DDBJ databases">
        <authorList>
            <person name="Zhu W."/>
        </authorList>
    </citation>
    <scope>NUCLEOTIDE SEQUENCE [LARGE SCALE GENOMIC DNA]</scope>
    <source>
        <strain evidence="3">160</strain>
    </source>
</reference>
<dbReference type="EMBL" id="CP024848">
    <property type="protein sequence ID" value="AXI08775.1"/>
    <property type="molecule type" value="Genomic_DNA"/>
</dbReference>
<organism evidence="2 3">
    <name type="scientific">Oceanobacillus zhaokaii</name>
    <dbReference type="NCBI Taxonomy" id="2052660"/>
    <lineage>
        <taxon>Bacteria</taxon>
        <taxon>Bacillati</taxon>
        <taxon>Bacillota</taxon>
        <taxon>Bacilli</taxon>
        <taxon>Bacillales</taxon>
        <taxon>Bacillaceae</taxon>
        <taxon>Oceanobacillus</taxon>
    </lineage>
</organism>
<name>A0A345PFJ5_9BACI</name>
<protein>
    <submittedName>
        <fullName evidence="2">Uncharacterized protein</fullName>
    </submittedName>
</protein>
<sequence length="101" mass="11683">MTSINEREQMYNLCRDHVHAYVYAELQDGRAVDGIITGLDEENVYLAVPIEHSQQEQGQHDDNRFFGYGFPGYGFGYPRRRFSRLILPLTALAAISLLPWY</sequence>